<feature type="chain" id="PRO_5043866584" description="DUF6923 domain-containing protein" evidence="1">
    <location>
        <begin position="26"/>
        <end position="400"/>
    </location>
</feature>
<evidence type="ECO:0000259" key="2">
    <source>
        <dbReference type="Pfam" id="PF21959"/>
    </source>
</evidence>
<reference evidence="3 4" key="1">
    <citation type="submission" date="2019-10" db="EMBL/GenBank/DDBJ databases">
        <authorList>
            <person name="Palmer J.M."/>
        </authorList>
    </citation>
    <scope>NUCLEOTIDE SEQUENCE [LARGE SCALE GENOMIC DNA]</scope>
    <source>
        <strain evidence="3 4">TWF694</strain>
    </source>
</reference>
<gene>
    <name evidence="3" type="ORF">TWF694_006900</name>
</gene>
<dbReference type="EMBL" id="JAVHJO010000002">
    <property type="protein sequence ID" value="KAK6542967.1"/>
    <property type="molecule type" value="Genomic_DNA"/>
</dbReference>
<feature type="domain" description="DUF6923" evidence="2">
    <location>
        <begin position="169"/>
        <end position="389"/>
    </location>
</feature>
<keyword evidence="1" id="KW-0732">Signal</keyword>
<sequence length="400" mass="42796">MTYISRFLVGVAVVLTALENNVAVANPFAIPNEYCPTVTKTKTYTEYKTKYSKTLIKTTTCTKTTTRYSKTSTCYKTKTSTKNSTKTITKTSTKTSTKTVTSNVSAGTVTKTVTDTQTKPVTDIVTVTATETQPVTDIVTVTASTSSCPAVASPTFACSEYGFIVDDLALYKIDLHTAEFILVTDDVDGSNTINALGYNVIDNYLYANEVSTGTILRIAADGSIERVVQIPAIQGAVIGDIDTNGKYILMISKTGDQATWGEVDLNPTSPTYGQLTDTGTSTASGFSFVDWAFVPATPSYLWTLAVDGSGGYAVLVNYNINSHVYTRVKEFPGLPATAFGAIFAVNNGDLYCNQNASGDVYLVNIFTQDRPRVVAHGETVSNTDGARCAWNIIEAAPASP</sequence>
<keyword evidence="4" id="KW-1185">Reference proteome</keyword>
<organism evidence="3 4">
    <name type="scientific">Orbilia ellipsospora</name>
    <dbReference type="NCBI Taxonomy" id="2528407"/>
    <lineage>
        <taxon>Eukaryota</taxon>
        <taxon>Fungi</taxon>
        <taxon>Dikarya</taxon>
        <taxon>Ascomycota</taxon>
        <taxon>Pezizomycotina</taxon>
        <taxon>Orbiliomycetes</taxon>
        <taxon>Orbiliales</taxon>
        <taxon>Orbiliaceae</taxon>
        <taxon>Orbilia</taxon>
    </lineage>
</organism>
<evidence type="ECO:0000313" key="4">
    <source>
        <dbReference type="Proteomes" id="UP001365542"/>
    </source>
</evidence>
<dbReference type="AlphaFoldDB" id="A0AAV9XN30"/>
<dbReference type="Pfam" id="PF21959">
    <property type="entry name" value="DUF6923"/>
    <property type="match status" value="1"/>
</dbReference>
<feature type="signal peptide" evidence="1">
    <location>
        <begin position="1"/>
        <end position="25"/>
    </location>
</feature>
<proteinExistence type="predicted"/>
<accession>A0AAV9XN30</accession>
<name>A0AAV9XN30_9PEZI</name>
<evidence type="ECO:0000313" key="3">
    <source>
        <dbReference type="EMBL" id="KAK6542967.1"/>
    </source>
</evidence>
<protein>
    <recommendedName>
        <fullName evidence="2">DUF6923 domain-containing protein</fullName>
    </recommendedName>
</protein>
<dbReference type="Proteomes" id="UP001365542">
    <property type="component" value="Unassembled WGS sequence"/>
</dbReference>
<evidence type="ECO:0000256" key="1">
    <source>
        <dbReference type="SAM" id="SignalP"/>
    </source>
</evidence>
<dbReference type="InterPro" id="IPR054215">
    <property type="entry name" value="DUF6923"/>
</dbReference>
<comment type="caution">
    <text evidence="3">The sequence shown here is derived from an EMBL/GenBank/DDBJ whole genome shotgun (WGS) entry which is preliminary data.</text>
</comment>